<keyword evidence="3" id="KW-1185">Reference proteome</keyword>
<protein>
    <submittedName>
        <fullName evidence="2">Uncharacterized protein</fullName>
    </submittedName>
</protein>
<organism evidence="2 3">
    <name type="scientific">Onchocerca flexuosa</name>
    <dbReference type="NCBI Taxonomy" id="387005"/>
    <lineage>
        <taxon>Eukaryota</taxon>
        <taxon>Metazoa</taxon>
        <taxon>Ecdysozoa</taxon>
        <taxon>Nematoda</taxon>
        <taxon>Chromadorea</taxon>
        <taxon>Rhabditida</taxon>
        <taxon>Spirurina</taxon>
        <taxon>Spiruromorpha</taxon>
        <taxon>Filarioidea</taxon>
        <taxon>Onchocercidae</taxon>
        <taxon>Onchocerca</taxon>
    </lineage>
</organism>
<sequence length="139" mass="15954">MRYFIEIVIETNRKPGKQRSIIQKLKAEILKYALHSVANKSVRSAGNQIVRIRYFWTLFIPNAMFSCILQYSTAMSQTSSFNFLPSFLLEIFGESINIPSRIFITLASFCLLFSSLTARSTQHRKTLFGHNFFVTEGGL</sequence>
<accession>A0A238BQH9</accession>
<keyword evidence="1" id="KW-1133">Transmembrane helix</keyword>
<feature type="transmembrane region" description="Helical" evidence="1">
    <location>
        <begin position="54"/>
        <end position="73"/>
    </location>
</feature>
<evidence type="ECO:0000313" key="3">
    <source>
        <dbReference type="Proteomes" id="UP000242913"/>
    </source>
</evidence>
<proteinExistence type="predicted"/>
<feature type="transmembrane region" description="Helical" evidence="1">
    <location>
        <begin position="98"/>
        <end position="118"/>
    </location>
</feature>
<dbReference type="EMBL" id="KZ270030">
    <property type="protein sequence ID" value="OZC07502.1"/>
    <property type="molecule type" value="Genomic_DNA"/>
</dbReference>
<evidence type="ECO:0000313" key="2">
    <source>
        <dbReference type="EMBL" id="OZC07502.1"/>
    </source>
</evidence>
<dbReference type="AlphaFoldDB" id="A0A238BQH9"/>
<evidence type="ECO:0000256" key="1">
    <source>
        <dbReference type="SAM" id="Phobius"/>
    </source>
</evidence>
<gene>
    <name evidence="2" type="ORF">X798_05496</name>
</gene>
<name>A0A238BQH9_9BILA</name>
<reference evidence="2 3" key="1">
    <citation type="submission" date="2015-12" db="EMBL/GenBank/DDBJ databases">
        <title>Draft genome of the nematode, Onchocerca flexuosa.</title>
        <authorList>
            <person name="Mitreva M."/>
        </authorList>
    </citation>
    <scope>NUCLEOTIDE SEQUENCE [LARGE SCALE GENOMIC DNA]</scope>
    <source>
        <strain evidence="2">Red Deer</strain>
    </source>
</reference>
<dbReference type="Proteomes" id="UP000242913">
    <property type="component" value="Unassembled WGS sequence"/>
</dbReference>
<keyword evidence="1" id="KW-0472">Membrane</keyword>
<keyword evidence="1" id="KW-0812">Transmembrane</keyword>